<dbReference type="Proteomes" id="UP000245207">
    <property type="component" value="Unassembled WGS sequence"/>
</dbReference>
<dbReference type="OrthoDB" id="1714781at2759"/>
<dbReference type="EMBL" id="PKPP01002663">
    <property type="protein sequence ID" value="PWA73863.1"/>
    <property type="molecule type" value="Genomic_DNA"/>
</dbReference>
<evidence type="ECO:0000313" key="1">
    <source>
        <dbReference type="EMBL" id="PWA73863.1"/>
    </source>
</evidence>
<protein>
    <submittedName>
        <fullName evidence="1">Uncharacterized protein</fullName>
    </submittedName>
</protein>
<accession>A0A2U1NK18</accession>
<evidence type="ECO:0000313" key="2">
    <source>
        <dbReference type="Proteomes" id="UP000245207"/>
    </source>
</evidence>
<comment type="caution">
    <text evidence="1">The sequence shown here is derived from an EMBL/GenBank/DDBJ whole genome shotgun (WGS) entry which is preliminary data.</text>
</comment>
<name>A0A2U1NK18_ARTAN</name>
<keyword evidence="2" id="KW-1185">Reference proteome</keyword>
<proteinExistence type="predicted"/>
<dbReference type="AlphaFoldDB" id="A0A2U1NK18"/>
<sequence>MSEVKNHTIKLLGKKIQQADEQRKYFRSSEVFRYEGDEISLGKKAMANLRANPAAMSRSANFHETS</sequence>
<reference evidence="1 2" key="1">
    <citation type="journal article" date="2018" name="Mol. Plant">
        <title>The genome of Artemisia annua provides insight into the evolution of Asteraceae family and artemisinin biosynthesis.</title>
        <authorList>
            <person name="Shen Q."/>
            <person name="Zhang L."/>
            <person name="Liao Z."/>
            <person name="Wang S."/>
            <person name="Yan T."/>
            <person name="Shi P."/>
            <person name="Liu M."/>
            <person name="Fu X."/>
            <person name="Pan Q."/>
            <person name="Wang Y."/>
            <person name="Lv Z."/>
            <person name="Lu X."/>
            <person name="Zhang F."/>
            <person name="Jiang W."/>
            <person name="Ma Y."/>
            <person name="Chen M."/>
            <person name="Hao X."/>
            <person name="Li L."/>
            <person name="Tang Y."/>
            <person name="Lv G."/>
            <person name="Zhou Y."/>
            <person name="Sun X."/>
            <person name="Brodelius P.E."/>
            <person name="Rose J.K.C."/>
            <person name="Tang K."/>
        </authorList>
    </citation>
    <scope>NUCLEOTIDE SEQUENCE [LARGE SCALE GENOMIC DNA]</scope>
    <source>
        <strain evidence="2">cv. Huhao1</strain>
        <tissue evidence="1">Leaf</tissue>
    </source>
</reference>
<organism evidence="1 2">
    <name type="scientific">Artemisia annua</name>
    <name type="common">Sweet wormwood</name>
    <dbReference type="NCBI Taxonomy" id="35608"/>
    <lineage>
        <taxon>Eukaryota</taxon>
        <taxon>Viridiplantae</taxon>
        <taxon>Streptophyta</taxon>
        <taxon>Embryophyta</taxon>
        <taxon>Tracheophyta</taxon>
        <taxon>Spermatophyta</taxon>
        <taxon>Magnoliopsida</taxon>
        <taxon>eudicotyledons</taxon>
        <taxon>Gunneridae</taxon>
        <taxon>Pentapetalae</taxon>
        <taxon>asterids</taxon>
        <taxon>campanulids</taxon>
        <taxon>Asterales</taxon>
        <taxon>Asteraceae</taxon>
        <taxon>Asteroideae</taxon>
        <taxon>Anthemideae</taxon>
        <taxon>Artemisiinae</taxon>
        <taxon>Artemisia</taxon>
    </lineage>
</organism>
<gene>
    <name evidence="1" type="ORF">CTI12_AA257470</name>
</gene>